<dbReference type="Gene3D" id="1.10.10.370">
    <property type="entry name" value="DsrC-like protein, C-terminal domain"/>
    <property type="match status" value="1"/>
</dbReference>
<dbReference type="Proteomes" id="UP000190962">
    <property type="component" value="Unassembled WGS sequence"/>
</dbReference>
<dbReference type="GO" id="GO:0002143">
    <property type="term" value="P:tRNA wobble position uridine thiolation"/>
    <property type="evidence" value="ECO:0007669"/>
    <property type="project" value="TreeGrafter"/>
</dbReference>
<dbReference type="SUPFAM" id="SSF69721">
    <property type="entry name" value="DsrC, the gamma subunit of dissimilatory sulfite reductase"/>
    <property type="match status" value="1"/>
</dbReference>
<dbReference type="GO" id="GO:0005737">
    <property type="term" value="C:cytoplasm"/>
    <property type="evidence" value="ECO:0007669"/>
    <property type="project" value="UniProtKB-SubCell"/>
</dbReference>
<dbReference type="PANTHER" id="PTHR37010">
    <property type="entry name" value="SULFURTRANSFERASE TUSE"/>
    <property type="match status" value="1"/>
</dbReference>
<comment type="caution">
    <text evidence="4">The sequence shown here is derived from an EMBL/GenBank/DDBJ whole genome shotgun (WGS) entry which is preliminary data.</text>
</comment>
<dbReference type="AlphaFoldDB" id="A0A1T2EXG4"/>
<reference evidence="4 5" key="1">
    <citation type="submission" date="2016-11" db="EMBL/GenBank/DDBJ databases">
        <title>Mixed transmission modes and dynamic genome evolution in an obligate animal-bacterial symbiosis.</title>
        <authorList>
            <person name="Russell S.L."/>
            <person name="Corbett-Detig R.B."/>
            <person name="Cavanaugh C.M."/>
        </authorList>
    </citation>
    <scope>NUCLEOTIDE SEQUENCE [LARGE SCALE GENOMIC DNA]</scope>
    <source>
        <strain evidence="4">MA-KB16</strain>
    </source>
</reference>
<evidence type="ECO:0000313" key="5">
    <source>
        <dbReference type="Proteomes" id="UP000190962"/>
    </source>
</evidence>
<evidence type="ECO:0000256" key="2">
    <source>
        <dbReference type="ARBA" id="ARBA00022490"/>
    </source>
</evidence>
<dbReference type="InterPro" id="IPR007453">
    <property type="entry name" value="DsrC/TusE"/>
</dbReference>
<dbReference type="PIRSF" id="PIRSF006223">
    <property type="entry name" value="DsrC_TusE"/>
    <property type="match status" value="1"/>
</dbReference>
<name>A0A1T2EXG4_SOVGS</name>
<dbReference type="PANTHER" id="PTHR37010:SF1">
    <property type="entry name" value="SULFURTRANSFERASE TUSE"/>
    <property type="match status" value="1"/>
</dbReference>
<dbReference type="InterPro" id="IPR043163">
    <property type="entry name" value="DsrC-like_N"/>
</dbReference>
<dbReference type="GO" id="GO:0097163">
    <property type="term" value="F:sulfur carrier activity"/>
    <property type="evidence" value="ECO:0007669"/>
    <property type="project" value="TreeGrafter"/>
</dbReference>
<comment type="function">
    <text evidence="3">Part of a sulfur-relay system.</text>
</comment>
<proteinExistence type="inferred from homology"/>
<dbReference type="EC" id="2.8.1.-" evidence="3"/>
<keyword evidence="2" id="KW-0963">Cytoplasm</keyword>
<comment type="similarity">
    <text evidence="3">Belongs to the dsrC/tusE family.</text>
</comment>
<comment type="subcellular location">
    <subcellularLocation>
        <location evidence="1">Cytoplasm</location>
    </subcellularLocation>
</comment>
<evidence type="ECO:0000313" key="4">
    <source>
        <dbReference type="EMBL" id="OOY34194.1"/>
    </source>
</evidence>
<evidence type="ECO:0000256" key="1">
    <source>
        <dbReference type="ARBA" id="ARBA00004496"/>
    </source>
</evidence>
<keyword evidence="3" id="KW-0808">Transferase</keyword>
<accession>A0A1T2EXG4</accession>
<dbReference type="InterPro" id="IPR025526">
    <property type="entry name" value="DsrC-like_dom_sf"/>
</dbReference>
<sequence>MSMMQINGKEIPLDNEGYLLDPKDWNQDVAEQLARTLEIEMTDDHWFVVKYVRDHYDLTTCIPETRHALKEMKNTLGKERATRKYLYSLFPYGYGQMACKIAGMRKPLKLLLDL</sequence>
<dbReference type="EMBL" id="MPNX01000020">
    <property type="protein sequence ID" value="OOY34194.1"/>
    <property type="molecule type" value="Genomic_DNA"/>
</dbReference>
<dbReference type="NCBIfam" id="TIGR03342">
    <property type="entry name" value="dsrC_tusE_dsvC"/>
    <property type="match status" value="1"/>
</dbReference>
<protein>
    <recommendedName>
        <fullName evidence="3">Sulfurtransferase</fullName>
        <ecNumber evidence="3">2.8.1.-</ecNumber>
    </recommendedName>
</protein>
<dbReference type="GO" id="GO:0016740">
    <property type="term" value="F:transferase activity"/>
    <property type="evidence" value="ECO:0007669"/>
    <property type="project" value="UniProtKB-KW"/>
</dbReference>
<organism evidence="4 5">
    <name type="scientific">Solemya velum gill symbiont</name>
    <dbReference type="NCBI Taxonomy" id="2340"/>
    <lineage>
        <taxon>Bacteria</taxon>
        <taxon>Pseudomonadati</taxon>
        <taxon>Pseudomonadota</taxon>
        <taxon>Gammaproteobacteria</taxon>
        <taxon>sulfur-oxidizing symbionts</taxon>
    </lineage>
</organism>
<dbReference type="Gene3D" id="3.30.1420.10">
    <property type="match status" value="1"/>
</dbReference>
<dbReference type="Pfam" id="PF04358">
    <property type="entry name" value="DsrC"/>
    <property type="match status" value="1"/>
</dbReference>
<evidence type="ECO:0000256" key="3">
    <source>
        <dbReference type="PIRNR" id="PIRNR006223"/>
    </source>
</evidence>
<gene>
    <name evidence="4" type="ORF">BOV88_11410</name>
</gene>
<dbReference type="InterPro" id="IPR042072">
    <property type="entry name" value="DsrC-like_C"/>
</dbReference>